<dbReference type="InterPro" id="IPR016071">
    <property type="entry name" value="Staphylococal_nuclease_OB-fold"/>
</dbReference>
<keyword evidence="3" id="KW-0378">Hydrolase</keyword>
<dbReference type="Proteomes" id="UP000199163">
    <property type="component" value="Unassembled WGS sequence"/>
</dbReference>
<dbReference type="CDD" id="cd00175">
    <property type="entry name" value="SNc"/>
    <property type="match status" value="1"/>
</dbReference>
<dbReference type="InterPro" id="IPR035437">
    <property type="entry name" value="SNase_OB-fold_sf"/>
</dbReference>
<feature type="domain" description="TNase-like" evidence="6">
    <location>
        <begin position="66"/>
        <end position="199"/>
    </location>
</feature>
<evidence type="ECO:0000256" key="2">
    <source>
        <dbReference type="ARBA" id="ARBA00022759"/>
    </source>
</evidence>
<feature type="compositionally biased region" description="Polar residues" evidence="4">
    <location>
        <begin position="40"/>
        <end position="51"/>
    </location>
</feature>
<dbReference type="GO" id="GO:0016787">
    <property type="term" value="F:hydrolase activity"/>
    <property type="evidence" value="ECO:0007669"/>
    <property type="project" value="UniProtKB-KW"/>
</dbReference>
<dbReference type="InterPro" id="IPR002071">
    <property type="entry name" value="Thermonucl_AS"/>
</dbReference>
<dbReference type="SUPFAM" id="SSF50199">
    <property type="entry name" value="Staphylococcal nuclease"/>
    <property type="match status" value="1"/>
</dbReference>
<sequence>MLPLLEVSMKTQKSRTTRLVYIFFLLLFLTLSACSQDTAPVDTKQSQQTVDTHTETEESPDGSDIQTIEATVTEVVDGDTIKVQMNGNEETVRLLLVDTPETVHPNKPKQPYGEQASQFAKKHLPTGENVTIEIDTTIRDHYDRFLAYIWIQDNMFNEMLLAEGLARVAYVIEPNTRYVEHFRQVEQQAKEQQKGIWSHHGYVTDDGFHPDAVTNPTNEANKNADTAVSCDEPAIKGNHSSSGDLIYHKPGQQHYEQTKAEEMFCTEQEAQDAGYRPSQR</sequence>
<reference evidence="7 8" key="1">
    <citation type="submission" date="2016-10" db="EMBL/GenBank/DDBJ databases">
        <authorList>
            <person name="de Groot N.N."/>
        </authorList>
    </citation>
    <scope>NUCLEOTIDE SEQUENCE [LARGE SCALE GENOMIC DNA]</scope>
    <source>
        <strain evidence="7 8">DSM 21632</strain>
    </source>
</reference>
<keyword evidence="1" id="KW-0540">Nuclease</keyword>
<dbReference type="PANTHER" id="PTHR12302">
    <property type="entry name" value="EBNA2 BINDING PROTEIN P100"/>
    <property type="match status" value="1"/>
</dbReference>
<protein>
    <submittedName>
        <fullName evidence="7">Micrococcal nuclease</fullName>
    </submittedName>
</protein>
<keyword evidence="2" id="KW-0255">Endonuclease</keyword>
<evidence type="ECO:0000313" key="7">
    <source>
        <dbReference type="EMBL" id="SDI30976.1"/>
    </source>
</evidence>
<evidence type="ECO:0000256" key="3">
    <source>
        <dbReference type="ARBA" id="ARBA00022801"/>
    </source>
</evidence>
<dbReference type="PROSITE" id="PS50830">
    <property type="entry name" value="TNASE_3"/>
    <property type="match status" value="1"/>
</dbReference>
<gene>
    <name evidence="7" type="ORF">SAMN05192534_13327</name>
</gene>
<name>A0A1G8JIJ1_9BACI</name>
<proteinExistence type="predicted"/>
<evidence type="ECO:0000259" key="6">
    <source>
        <dbReference type="PROSITE" id="PS50830"/>
    </source>
</evidence>
<dbReference type="STRING" id="568899.SAMN05192534_13327"/>
<dbReference type="SMART" id="SM00318">
    <property type="entry name" value="SNc"/>
    <property type="match status" value="1"/>
</dbReference>
<dbReference type="PANTHER" id="PTHR12302:SF3">
    <property type="entry name" value="SERINE_THREONINE-PROTEIN KINASE 31"/>
    <property type="match status" value="1"/>
</dbReference>
<keyword evidence="8" id="KW-1185">Reference proteome</keyword>
<dbReference type="Pfam" id="PF00565">
    <property type="entry name" value="SNase"/>
    <property type="match status" value="1"/>
</dbReference>
<keyword evidence="5" id="KW-0732">Signal</keyword>
<feature type="signal peptide" evidence="5">
    <location>
        <begin position="1"/>
        <end position="35"/>
    </location>
</feature>
<dbReference type="GO" id="GO:0004519">
    <property type="term" value="F:endonuclease activity"/>
    <property type="evidence" value="ECO:0007669"/>
    <property type="project" value="UniProtKB-KW"/>
</dbReference>
<dbReference type="AlphaFoldDB" id="A0A1G8JIJ1"/>
<dbReference type="EMBL" id="FNDK01000033">
    <property type="protein sequence ID" value="SDI30976.1"/>
    <property type="molecule type" value="Genomic_DNA"/>
</dbReference>
<evidence type="ECO:0000313" key="8">
    <source>
        <dbReference type="Proteomes" id="UP000199163"/>
    </source>
</evidence>
<evidence type="ECO:0000256" key="4">
    <source>
        <dbReference type="SAM" id="MobiDB-lite"/>
    </source>
</evidence>
<evidence type="ECO:0000256" key="5">
    <source>
        <dbReference type="SAM" id="SignalP"/>
    </source>
</evidence>
<dbReference type="PROSITE" id="PS01123">
    <property type="entry name" value="TNASE_1"/>
    <property type="match status" value="1"/>
</dbReference>
<dbReference type="Gene3D" id="2.40.50.90">
    <property type="match status" value="1"/>
</dbReference>
<dbReference type="RefSeq" id="WP_245705304.1">
    <property type="nucleotide sequence ID" value="NZ_FNDK01000033.1"/>
</dbReference>
<evidence type="ECO:0000256" key="1">
    <source>
        <dbReference type="ARBA" id="ARBA00022722"/>
    </source>
</evidence>
<feature type="region of interest" description="Disordered" evidence="4">
    <location>
        <begin position="40"/>
        <end position="63"/>
    </location>
</feature>
<dbReference type="GO" id="GO:0003676">
    <property type="term" value="F:nucleic acid binding"/>
    <property type="evidence" value="ECO:0007669"/>
    <property type="project" value="InterPro"/>
</dbReference>
<feature type="chain" id="PRO_5039289863" evidence="5">
    <location>
        <begin position="36"/>
        <end position="280"/>
    </location>
</feature>
<accession>A0A1G8JIJ1</accession>
<organism evidence="7 8">
    <name type="scientific">Alteribacillus persepolensis</name>
    <dbReference type="NCBI Taxonomy" id="568899"/>
    <lineage>
        <taxon>Bacteria</taxon>
        <taxon>Bacillati</taxon>
        <taxon>Bacillota</taxon>
        <taxon>Bacilli</taxon>
        <taxon>Bacillales</taxon>
        <taxon>Bacillaceae</taxon>
        <taxon>Alteribacillus</taxon>
    </lineage>
</organism>